<evidence type="ECO:0008006" key="5">
    <source>
        <dbReference type="Google" id="ProtNLM"/>
    </source>
</evidence>
<keyword evidence="2" id="KW-0812">Transmembrane</keyword>
<feature type="transmembrane region" description="Helical" evidence="2">
    <location>
        <begin position="12"/>
        <end position="36"/>
    </location>
</feature>
<dbReference type="AlphaFoldDB" id="A0A2N0SYK7"/>
<name>A0A2N0SYK7_BIFLN</name>
<dbReference type="PANTHER" id="PTHR24094:SF15">
    <property type="entry name" value="AMP-DEPENDENT SYNTHETASE_LIGASE DOMAIN-CONTAINING PROTEIN-RELATED"/>
    <property type="match status" value="1"/>
</dbReference>
<evidence type="ECO:0000313" key="4">
    <source>
        <dbReference type="Proteomes" id="UP000232654"/>
    </source>
</evidence>
<keyword evidence="2" id="KW-1133">Transmembrane helix</keyword>
<sequence>MASRKNKTGITVAGILGGLAIVLIAIIVIIQTGVWATVAPQFGLPAITSISQILPGEDSMQKTNIGLGLKKPDLSKIGGQIKDGLTSSGNTGEKDSTNTDMGASGLPASAASPMSVSEAITAARNLPTETPHTKGYNRAEDFGDWQNSDQLCGYGTTRDYILNRDLTDPVMDSNCKVQSGTLHDPYTGQTINFRKSVVKNGKTVSGDSTAVQIDHVVALNDAWASGLWKNSRKNDRVKYANDPDVLLASQGDANNAKSEGINLYGSGVPKKSVGRWAASTPSVWLPSNSGYQCSYMAKRVYIKDKYGLSMSSWEKSETIGFLEQCQTAGE</sequence>
<protein>
    <recommendedName>
        <fullName evidence="5">HNH endonuclease</fullName>
    </recommendedName>
</protein>
<accession>A0A2N0SYK7</accession>
<evidence type="ECO:0000256" key="1">
    <source>
        <dbReference type="SAM" id="MobiDB-lite"/>
    </source>
</evidence>
<dbReference type="Proteomes" id="UP000232654">
    <property type="component" value="Unassembled WGS sequence"/>
</dbReference>
<dbReference type="EMBL" id="PJDT01000031">
    <property type="protein sequence ID" value="PKC86848.1"/>
    <property type="molecule type" value="Genomic_DNA"/>
</dbReference>
<feature type="compositionally biased region" description="Low complexity" evidence="1">
    <location>
        <begin position="101"/>
        <end position="111"/>
    </location>
</feature>
<organism evidence="3 4">
    <name type="scientific">Bifidobacterium longum</name>
    <dbReference type="NCBI Taxonomy" id="216816"/>
    <lineage>
        <taxon>Bacteria</taxon>
        <taxon>Bacillati</taxon>
        <taxon>Actinomycetota</taxon>
        <taxon>Actinomycetes</taxon>
        <taxon>Bifidobacteriales</taxon>
        <taxon>Bifidobacteriaceae</taxon>
        <taxon>Bifidobacterium</taxon>
    </lineage>
</organism>
<evidence type="ECO:0000256" key="2">
    <source>
        <dbReference type="SAM" id="Phobius"/>
    </source>
</evidence>
<evidence type="ECO:0000313" key="3">
    <source>
        <dbReference type="EMBL" id="PKC86848.1"/>
    </source>
</evidence>
<feature type="region of interest" description="Disordered" evidence="1">
    <location>
        <begin position="78"/>
        <end position="111"/>
    </location>
</feature>
<keyword evidence="2" id="KW-0472">Membrane</keyword>
<reference evidence="3 4" key="1">
    <citation type="submission" date="2017-12" db="EMBL/GenBank/DDBJ databases">
        <title>Bifidobacterium longum APC/DPC strains.</title>
        <authorList>
            <person name="Arboleya S."/>
        </authorList>
    </citation>
    <scope>NUCLEOTIDE SEQUENCE [LARGE SCALE GENOMIC DNA]</scope>
    <source>
        <strain evidence="3 4">APC1503</strain>
    </source>
</reference>
<comment type="caution">
    <text evidence="3">The sequence shown here is derived from an EMBL/GenBank/DDBJ whole genome shotgun (WGS) entry which is preliminary data.</text>
</comment>
<dbReference type="PANTHER" id="PTHR24094">
    <property type="entry name" value="SECRETED PROTEIN"/>
    <property type="match status" value="1"/>
</dbReference>
<dbReference type="RefSeq" id="WP_101011403.1">
    <property type="nucleotide sequence ID" value="NZ_PJDT01000031.1"/>
</dbReference>
<proteinExistence type="predicted"/>
<gene>
    <name evidence="3" type="ORF">APC1503_2063</name>
</gene>